<feature type="chain" id="PRO_5034647030" description="Beta-lactamase class A" evidence="1">
    <location>
        <begin position="25"/>
        <end position="306"/>
    </location>
</feature>
<evidence type="ECO:0000313" key="2">
    <source>
        <dbReference type="EMBL" id="QQB47345.1"/>
    </source>
</evidence>
<evidence type="ECO:0000256" key="1">
    <source>
        <dbReference type="SAM" id="SignalP"/>
    </source>
</evidence>
<accession>A0A7T4EH83</accession>
<dbReference type="Gene3D" id="3.40.710.10">
    <property type="entry name" value="DD-peptidase/beta-lactamase superfamily"/>
    <property type="match status" value="1"/>
</dbReference>
<proteinExistence type="predicted"/>
<dbReference type="InterPro" id="IPR012338">
    <property type="entry name" value="Beta-lactam/transpept-like"/>
</dbReference>
<dbReference type="GeneID" id="92760814"/>
<protein>
    <recommendedName>
        <fullName evidence="4">Beta-lactamase class A</fullName>
    </recommendedName>
</protein>
<gene>
    <name evidence="2" type="ORF">I6I10_05485</name>
</gene>
<keyword evidence="1" id="KW-0732">Signal</keyword>
<evidence type="ECO:0008006" key="4">
    <source>
        <dbReference type="Google" id="ProtNLM"/>
    </source>
</evidence>
<name>A0A7T4EH83_9CORY</name>
<dbReference type="OrthoDB" id="3729831at2"/>
<dbReference type="Proteomes" id="UP000596145">
    <property type="component" value="Chromosome"/>
</dbReference>
<organism evidence="2 3">
    <name type="scientific">Corynebacterium glucuronolyticum</name>
    <dbReference type="NCBI Taxonomy" id="39791"/>
    <lineage>
        <taxon>Bacteria</taxon>
        <taxon>Bacillati</taxon>
        <taxon>Actinomycetota</taxon>
        <taxon>Actinomycetes</taxon>
        <taxon>Mycobacteriales</taxon>
        <taxon>Corynebacteriaceae</taxon>
        <taxon>Corynebacterium</taxon>
    </lineage>
</organism>
<reference evidence="2 3" key="1">
    <citation type="submission" date="2020-12" db="EMBL/GenBank/DDBJ databases">
        <title>FDA dAtabase for Regulatory Grade micrObial Sequences (FDA-ARGOS): Supporting development and validation of Infectious Disease Dx tests.</title>
        <authorList>
            <person name="Sproer C."/>
            <person name="Gronow S."/>
            <person name="Severitt S."/>
            <person name="Schroder I."/>
            <person name="Tallon L."/>
            <person name="Sadzewicz L."/>
            <person name="Zhao X."/>
            <person name="Boylan J."/>
            <person name="Ott S."/>
            <person name="Bowen H."/>
            <person name="Vavikolanu K."/>
            <person name="Mehta A."/>
            <person name="Aluvathingal J."/>
            <person name="Nadendla S."/>
            <person name="Lowell S."/>
            <person name="Myers T."/>
            <person name="Yan Y."/>
            <person name="Sichtig H."/>
        </authorList>
    </citation>
    <scope>NUCLEOTIDE SEQUENCE [LARGE SCALE GENOMIC DNA]</scope>
    <source>
        <strain evidence="2 3">FDAARGOS_1053</strain>
    </source>
</reference>
<dbReference type="AlphaFoldDB" id="A0A7T4EH83"/>
<dbReference type="RefSeq" id="WP_084036108.1">
    <property type="nucleotide sequence ID" value="NZ_CP066007.1"/>
</dbReference>
<feature type="signal peptide" evidence="1">
    <location>
        <begin position="1"/>
        <end position="24"/>
    </location>
</feature>
<dbReference type="EMBL" id="CP066007">
    <property type="protein sequence ID" value="QQB47345.1"/>
    <property type="molecule type" value="Genomic_DNA"/>
</dbReference>
<sequence length="306" mass="31139">MKKILVALACVATAATAVPSVASAAVAQADLDRVAAEVTAETGVPVGIALHDASGTRSAGTITDFPAYSTGKVPLAIAALRHNPALTGDATAAITVSDNAAADRLWSALGGWQATAKVNAVLRDGGSTTVNPGWWAMPSWTVADQAAFFAAIPCVDKGPEVEAMMGNVVDYQRWAFGGFPGAKIKGGWLPEHGYSLRQGAILPVGGGWVGASVAVRTPDNTFTRASDAATRAANKLRPLLDSSEPLTCAGPVQTQAASGAPTAPTAPAVPTGPIGHIAIPIPGAEPLVAWANGLIDQLNVQLRRFI</sequence>
<evidence type="ECO:0000313" key="3">
    <source>
        <dbReference type="Proteomes" id="UP000596145"/>
    </source>
</evidence>
<dbReference type="SUPFAM" id="SSF56601">
    <property type="entry name" value="beta-lactamase/transpeptidase-like"/>
    <property type="match status" value="1"/>
</dbReference>